<reference evidence="2 3" key="1">
    <citation type="submission" date="2018-06" db="EMBL/GenBank/DDBJ databases">
        <authorList>
            <consortium name="Pathogen Informatics"/>
            <person name="Doyle S."/>
        </authorList>
    </citation>
    <scope>NUCLEOTIDE SEQUENCE [LARGE SCALE GENOMIC DNA]</scope>
    <source>
        <strain evidence="2 3">NCTC8009</strain>
    </source>
</reference>
<dbReference type="AlphaFoldDB" id="A0A2X3LX52"/>
<dbReference type="PANTHER" id="PTHR11236:SF50">
    <property type="entry name" value="AMINODEOXYCHORISMATE SYNTHASE COMPONENT 1"/>
    <property type="match status" value="1"/>
</dbReference>
<dbReference type="InterPro" id="IPR005801">
    <property type="entry name" value="ADC_synthase"/>
</dbReference>
<dbReference type="EC" id="2.6.1.85" evidence="2"/>
<name>A0A2X3LX52_ECOLX</name>
<dbReference type="EMBL" id="UARW01000010">
    <property type="protein sequence ID" value="SQD04230.1"/>
    <property type="molecule type" value="Genomic_DNA"/>
</dbReference>
<dbReference type="Proteomes" id="UP000250991">
    <property type="component" value="Unassembled WGS sequence"/>
</dbReference>
<dbReference type="InterPro" id="IPR019999">
    <property type="entry name" value="Anth_synth_I-like"/>
</dbReference>
<dbReference type="PANTHER" id="PTHR11236">
    <property type="entry name" value="AMINOBENZOATE/ANTHRANILATE SYNTHASE"/>
    <property type="match status" value="1"/>
</dbReference>
<evidence type="ECO:0000313" key="2">
    <source>
        <dbReference type="EMBL" id="SQD04230.1"/>
    </source>
</evidence>
<evidence type="ECO:0000313" key="3">
    <source>
        <dbReference type="Proteomes" id="UP000250991"/>
    </source>
</evidence>
<dbReference type="Gene3D" id="3.60.120.10">
    <property type="entry name" value="Anthranilate synthase"/>
    <property type="match status" value="1"/>
</dbReference>
<feature type="domain" description="Chorismate-utilising enzyme C-terminal" evidence="1">
    <location>
        <begin position="3"/>
        <end position="66"/>
    </location>
</feature>
<keyword evidence="2" id="KW-0808">Transferase</keyword>
<dbReference type="SUPFAM" id="SSF56322">
    <property type="entry name" value="ADC synthase"/>
    <property type="match status" value="1"/>
</dbReference>
<organism evidence="2 3">
    <name type="scientific">Escherichia coli</name>
    <dbReference type="NCBI Taxonomy" id="562"/>
    <lineage>
        <taxon>Bacteria</taxon>
        <taxon>Pseudomonadati</taxon>
        <taxon>Pseudomonadota</taxon>
        <taxon>Gammaproteobacteria</taxon>
        <taxon>Enterobacterales</taxon>
        <taxon>Enterobacteriaceae</taxon>
        <taxon>Escherichia</taxon>
    </lineage>
</organism>
<dbReference type="InterPro" id="IPR015890">
    <property type="entry name" value="Chorismate_C"/>
</dbReference>
<proteinExistence type="predicted"/>
<sequence length="99" mass="11452">MTREQYGEKFRQVQEYLHSGDCYQVNLAQRFHATYSGDEWQAFLQLNQANRAPFSAFLRLEQGAILAFRQSGLFFVIIVKSRPRRLKAPPTTPARSSGR</sequence>
<dbReference type="GO" id="GO:0000162">
    <property type="term" value="P:L-tryptophan biosynthetic process"/>
    <property type="evidence" value="ECO:0007669"/>
    <property type="project" value="TreeGrafter"/>
</dbReference>
<protein>
    <submittedName>
        <fullName evidence="2">Para-aminobenzoate synthase component I</fullName>
        <ecNumber evidence="2">2.6.1.85</ecNumber>
    </submittedName>
</protein>
<dbReference type="Pfam" id="PF00425">
    <property type="entry name" value="Chorismate_bind"/>
    <property type="match status" value="1"/>
</dbReference>
<gene>
    <name evidence="2" type="primary">pabB_2</name>
    <name evidence="2" type="ORF">NCTC8009_04740</name>
</gene>
<evidence type="ECO:0000259" key="1">
    <source>
        <dbReference type="Pfam" id="PF00425"/>
    </source>
</evidence>
<dbReference type="GO" id="GO:0046820">
    <property type="term" value="F:4-amino-4-deoxychorismate synthase activity"/>
    <property type="evidence" value="ECO:0007669"/>
    <property type="project" value="UniProtKB-EC"/>
</dbReference>
<accession>A0A2X3LX52</accession>
<keyword evidence="2" id="KW-0032">Aminotransferase</keyword>